<comment type="caution">
    <text evidence="1">The sequence shown here is derived from an EMBL/GenBank/DDBJ whole genome shotgun (WGS) entry which is preliminary data.</text>
</comment>
<name>A0A939IQ41_9ALTE</name>
<dbReference type="InterPro" id="IPR021218">
    <property type="entry name" value="DUF2784"/>
</dbReference>
<protein>
    <submittedName>
        <fullName evidence="1">DUF2784 domain-containing protein</fullName>
    </submittedName>
</protein>
<dbReference type="RefSeq" id="WP_206572736.1">
    <property type="nucleotide sequence ID" value="NZ_JAFKCV010000002.1"/>
</dbReference>
<dbReference type="Pfam" id="PF10861">
    <property type="entry name" value="DUF2784"/>
    <property type="match status" value="1"/>
</dbReference>
<evidence type="ECO:0000313" key="1">
    <source>
        <dbReference type="EMBL" id="MBN7824639.1"/>
    </source>
</evidence>
<dbReference type="EMBL" id="JAFKCV010000002">
    <property type="protein sequence ID" value="MBN7824639.1"/>
    <property type="molecule type" value="Genomic_DNA"/>
</dbReference>
<evidence type="ECO:0000313" key="2">
    <source>
        <dbReference type="Proteomes" id="UP000664654"/>
    </source>
</evidence>
<reference evidence="1" key="1">
    <citation type="submission" date="2021-03" db="EMBL/GenBank/DDBJ databases">
        <title>novel species isolated from a fishpond in China.</title>
        <authorList>
            <person name="Lu H."/>
            <person name="Cai Z."/>
        </authorList>
    </citation>
    <scope>NUCLEOTIDE SEQUENCE</scope>
    <source>
        <strain evidence="1">JCM 30855</strain>
    </source>
</reference>
<proteinExistence type="predicted"/>
<organism evidence="1 2">
    <name type="scientific">Bowmanella dokdonensis</name>
    <dbReference type="NCBI Taxonomy" id="751969"/>
    <lineage>
        <taxon>Bacteria</taxon>
        <taxon>Pseudomonadati</taxon>
        <taxon>Pseudomonadota</taxon>
        <taxon>Gammaproteobacteria</taxon>
        <taxon>Alteromonadales</taxon>
        <taxon>Alteromonadaceae</taxon>
        <taxon>Bowmanella</taxon>
    </lineage>
</organism>
<dbReference type="AlphaFoldDB" id="A0A939IQ41"/>
<keyword evidence="2" id="KW-1185">Reference proteome</keyword>
<dbReference type="Proteomes" id="UP000664654">
    <property type="component" value="Unassembled WGS sequence"/>
</dbReference>
<accession>A0A939IQ41</accession>
<gene>
    <name evidence="1" type="ORF">J0A66_05295</name>
</gene>
<sequence length="63" mass="7336">MYNPWFRLLHLLAILIVTFQAWLGLLCPLTTWEMALRDQGGDAVYQGSFIAHWLGRLITYQPD</sequence>